<gene>
    <name evidence="1" type="ORF">CY0110_23091</name>
</gene>
<protein>
    <submittedName>
        <fullName evidence="1">Oxidoreductase, zinc-binding protein</fullName>
    </submittedName>
</protein>
<dbReference type="Gene3D" id="3.90.180.10">
    <property type="entry name" value="Medium-chain alcohol dehydrogenases, catalytic domain"/>
    <property type="match status" value="1"/>
</dbReference>
<dbReference type="eggNOG" id="COG0604">
    <property type="taxonomic scope" value="Bacteria"/>
</dbReference>
<sequence length="73" mass="8394">MKGVIFNRYSSPDVLEYTEVTKPSPTAKQLLIKVFASSVNPVDWKIRRGMLKFIIFEAIRPSRPVKGCKRILQ</sequence>
<dbReference type="SUPFAM" id="SSF50129">
    <property type="entry name" value="GroES-like"/>
    <property type="match status" value="1"/>
</dbReference>
<dbReference type="RefSeq" id="WP_008277883.1">
    <property type="nucleotide sequence ID" value="NZ_AAXW01000057.1"/>
</dbReference>
<organism evidence="1 2">
    <name type="scientific">Crocosphaera chwakensis CCY0110</name>
    <dbReference type="NCBI Taxonomy" id="391612"/>
    <lineage>
        <taxon>Bacteria</taxon>
        <taxon>Bacillati</taxon>
        <taxon>Cyanobacteriota</taxon>
        <taxon>Cyanophyceae</taxon>
        <taxon>Oscillatoriophycideae</taxon>
        <taxon>Chroococcales</taxon>
        <taxon>Aphanothecaceae</taxon>
        <taxon>Crocosphaera</taxon>
        <taxon>Crocosphaera chwakensis</taxon>
    </lineage>
</organism>
<dbReference type="AlphaFoldDB" id="A3IWX7"/>
<comment type="caution">
    <text evidence="1">The sequence shown here is derived from an EMBL/GenBank/DDBJ whole genome shotgun (WGS) entry which is preliminary data.</text>
</comment>
<evidence type="ECO:0000313" key="1">
    <source>
        <dbReference type="EMBL" id="EAZ89028.1"/>
    </source>
</evidence>
<dbReference type="InterPro" id="IPR011032">
    <property type="entry name" value="GroES-like_sf"/>
</dbReference>
<evidence type="ECO:0000313" key="2">
    <source>
        <dbReference type="Proteomes" id="UP000003781"/>
    </source>
</evidence>
<name>A3IWX7_9CHRO</name>
<dbReference type="EMBL" id="AAXW01000057">
    <property type="protein sequence ID" value="EAZ89028.1"/>
    <property type="molecule type" value="Genomic_DNA"/>
</dbReference>
<proteinExistence type="predicted"/>
<accession>A3IWX7</accession>
<dbReference type="Proteomes" id="UP000003781">
    <property type="component" value="Unassembled WGS sequence"/>
</dbReference>
<keyword evidence="2" id="KW-1185">Reference proteome</keyword>
<reference evidence="1 2" key="1">
    <citation type="submission" date="2007-03" db="EMBL/GenBank/DDBJ databases">
        <authorList>
            <person name="Stal L."/>
            <person name="Ferriera S."/>
            <person name="Johnson J."/>
            <person name="Kravitz S."/>
            <person name="Beeson K."/>
            <person name="Sutton G."/>
            <person name="Rogers Y.-H."/>
            <person name="Friedman R."/>
            <person name="Frazier M."/>
            <person name="Venter J.C."/>
        </authorList>
    </citation>
    <scope>NUCLEOTIDE SEQUENCE [LARGE SCALE GENOMIC DNA]</scope>
    <source>
        <strain evidence="1 2">CCY0110</strain>
    </source>
</reference>